<organism evidence="5">
    <name type="scientific">bioreactor metagenome</name>
    <dbReference type="NCBI Taxonomy" id="1076179"/>
    <lineage>
        <taxon>unclassified sequences</taxon>
        <taxon>metagenomes</taxon>
        <taxon>ecological metagenomes</taxon>
    </lineage>
</organism>
<name>A0A644YKJ1_9ZZZZ</name>
<accession>A0A644YKJ1</accession>
<keyword evidence="4 5" id="KW-0413">Isomerase</keyword>
<comment type="caution">
    <text evidence="5">The sequence shown here is derived from an EMBL/GenBank/DDBJ whole genome shotgun (WGS) entry which is preliminary data.</text>
</comment>
<reference evidence="5" key="1">
    <citation type="submission" date="2019-08" db="EMBL/GenBank/DDBJ databases">
        <authorList>
            <person name="Kucharzyk K."/>
            <person name="Murdoch R.W."/>
            <person name="Higgins S."/>
            <person name="Loffler F."/>
        </authorList>
    </citation>
    <scope>NUCLEOTIDE SEQUENCE</scope>
</reference>
<dbReference type="Pfam" id="PF00342">
    <property type="entry name" value="PGI"/>
    <property type="match status" value="1"/>
</dbReference>
<dbReference type="CDD" id="cd05016">
    <property type="entry name" value="SIS_PGI_2"/>
    <property type="match status" value="1"/>
</dbReference>
<dbReference type="SUPFAM" id="SSF53697">
    <property type="entry name" value="SIS domain"/>
    <property type="match status" value="1"/>
</dbReference>
<dbReference type="PANTHER" id="PTHR11469:SF1">
    <property type="entry name" value="GLUCOSE-6-PHOSPHATE ISOMERASE"/>
    <property type="match status" value="1"/>
</dbReference>
<evidence type="ECO:0000256" key="2">
    <source>
        <dbReference type="ARBA" id="ARBA00022432"/>
    </source>
</evidence>
<evidence type="ECO:0000313" key="5">
    <source>
        <dbReference type="EMBL" id="MPM29162.1"/>
    </source>
</evidence>
<gene>
    <name evidence="5" type="primary">pgi_21</name>
    <name evidence="5" type="ORF">SDC9_75702</name>
</gene>
<dbReference type="GO" id="GO:0004347">
    <property type="term" value="F:glucose-6-phosphate isomerase activity"/>
    <property type="evidence" value="ECO:0007669"/>
    <property type="project" value="UniProtKB-EC"/>
</dbReference>
<dbReference type="EC" id="5.3.1.9" evidence="1"/>
<dbReference type="GO" id="GO:0006096">
    <property type="term" value="P:glycolytic process"/>
    <property type="evidence" value="ECO:0007669"/>
    <property type="project" value="UniProtKB-KW"/>
</dbReference>
<dbReference type="Gene3D" id="3.40.50.10490">
    <property type="entry name" value="Glucose-6-phosphate isomerase like protein, domain 1"/>
    <property type="match status" value="1"/>
</dbReference>
<dbReference type="InterPro" id="IPR018189">
    <property type="entry name" value="Phosphoglucose_isomerase_CS"/>
</dbReference>
<dbReference type="InterPro" id="IPR046348">
    <property type="entry name" value="SIS_dom_sf"/>
</dbReference>
<evidence type="ECO:0000256" key="3">
    <source>
        <dbReference type="ARBA" id="ARBA00023152"/>
    </source>
</evidence>
<dbReference type="AlphaFoldDB" id="A0A644YKJ1"/>
<keyword evidence="2" id="KW-0312">Gluconeogenesis</keyword>
<dbReference type="InterPro" id="IPR035482">
    <property type="entry name" value="SIS_PGI_2"/>
</dbReference>
<sequence>MTQNKLIATEQMATEYALLKSGKANMTITLPEVNEFTLGELLYMFEVATGFAGELLNINAFDQPGVEEGKNATYAMFDRPGYEEKKKELASKPEKLDKYII</sequence>
<dbReference type="GO" id="GO:0051156">
    <property type="term" value="P:glucose 6-phosphate metabolic process"/>
    <property type="evidence" value="ECO:0007669"/>
    <property type="project" value="TreeGrafter"/>
</dbReference>
<dbReference type="GO" id="GO:0048029">
    <property type="term" value="F:monosaccharide binding"/>
    <property type="evidence" value="ECO:0007669"/>
    <property type="project" value="TreeGrafter"/>
</dbReference>
<dbReference type="PANTHER" id="PTHR11469">
    <property type="entry name" value="GLUCOSE-6-PHOSPHATE ISOMERASE"/>
    <property type="match status" value="1"/>
</dbReference>
<dbReference type="GO" id="GO:0097367">
    <property type="term" value="F:carbohydrate derivative binding"/>
    <property type="evidence" value="ECO:0007669"/>
    <property type="project" value="InterPro"/>
</dbReference>
<evidence type="ECO:0000256" key="1">
    <source>
        <dbReference type="ARBA" id="ARBA00011952"/>
    </source>
</evidence>
<protein>
    <recommendedName>
        <fullName evidence="1">glucose-6-phosphate isomerase</fullName>
        <ecNumber evidence="1">5.3.1.9</ecNumber>
    </recommendedName>
</protein>
<dbReference type="GO" id="GO:0006094">
    <property type="term" value="P:gluconeogenesis"/>
    <property type="evidence" value="ECO:0007669"/>
    <property type="project" value="UniProtKB-KW"/>
</dbReference>
<dbReference type="PROSITE" id="PS51463">
    <property type="entry name" value="P_GLUCOSE_ISOMERASE_3"/>
    <property type="match status" value="1"/>
</dbReference>
<keyword evidence="3" id="KW-0324">Glycolysis</keyword>
<proteinExistence type="predicted"/>
<evidence type="ECO:0000256" key="4">
    <source>
        <dbReference type="ARBA" id="ARBA00023235"/>
    </source>
</evidence>
<dbReference type="GO" id="GO:0005829">
    <property type="term" value="C:cytosol"/>
    <property type="evidence" value="ECO:0007669"/>
    <property type="project" value="TreeGrafter"/>
</dbReference>
<dbReference type="PRINTS" id="PR00662">
    <property type="entry name" value="G6PISOMERASE"/>
</dbReference>
<dbReference type="EMBL" id="VSSQ01005440">
    <property type="protein sequence ID" value="MPM29162.1"/>
    <property type="molecule type" value="Genomic_DNA"/>
</dbReference>
<dbReference type="PROSITE" id="PS00174">
    <property type="entry name" value="P_GLUCOSE_ISOMERASE_2"/>
    <property type="match status" value="1"/>
</dbReference>
<dbReference type="InterPro" id="IPR001672">
    <property type="entry name" value="G6P_Isomerase"/>
</dbReference>